<evidence type="ECO:0000256" key="10">
    <source>
        <dbReference type="NCBIfam" id="TIGR00551"/>
    </source>
</evidence>
<evidence type="ECO:0000313" key="15">
    <source>
        <dbReference type="EMBL" id="TWT94494.1"/>
    </source>
</evidence>
<evidence type="ECO:0000256" key="9">
    <source>
        <dbReference type="ARBA" id="ARBA00048305"/>
    </source>
</evidence>
<evidence type="ECO:0000256" key="7">
    <source>
        <dbReference type="ARBA" id="ARBA00022827"/>
    </source>
</evidence>
<dbReference type="AlphaFoldDB" id="A0A5C6A3L5"/>
<dbReference type="Pfam" id="PF00890">
    <property type="entry name" value="FAD_binding_2"/>
    <property type="match status" value="1"/>
</dbReference>
<dbReference type="RefSeq" id="WP_146522350.1">
    <property type="nucleotide sequence ID" value="NZ_CP151726.1"/>
</dbReference>
<dbReference type="InterPro" id="IPR005288">
    <property type="entry name" value="NadB"/>
</dbReference>
<sequence length="546" mass="59662">MMTPRYLVAFDSRRALHRFTDVLVIGGGVAGLRAANSIDPHHSVLVITKDRLRESNSNYAQGGIAGVIDPDDRFEDHINDTLIAGANLCDLDVVGLVIREAPRRIEELVRWGTQFDAEADGDLELGREGGHSHERIVHARGDATGAEIMRAMIQRTRDAENIDIVENTFTIDLLTHEGRCRGAVVKSPEGPPMIVWARETILCTGGAGQIYRESTNPSVATADGTSLAYRAGVQLRDMEFMQFHPTVLYIAGSSRSLITEAVRGEGAHLLDSNGHRFMPDYDKREELAPRDVVSQAIIRQMAKTSHPCVYLDLSHLDRQHVLSRFPGIAKTCQQFGLDIASDRIPVRPGAHYMLGGVTVDRQGRTSMPGLWAAGEVTSSGLHGANRLASNSLLEGLVYGAAAGEAASRSVGEESRTMVALPIRHPRKESAESIDTEDVRVSLKSLMGRLAGVERDAKGLQEAADSIRSFAAYVMPHQFATVAGWELQNLITTAAIMVDSALARTESRGVHFRSDFPETSDDHWRRHLLVQIDVNGGHPAIGELLEK</sequence>
<reference evidence="15 16" key="1">
    <citation type="submission" date="2019-02" db="EMBL/GenBank/DDBJ databases">
        <title>Deep-cultivation of Planctomycetes and their phenomic and genomic characterization uncovers novel biology.</title>
        <authorList>
            <person name="Wiegand S."/>
            <person name="Jogler M."/>
            <person name="Boedeker C."/>
            <person name="Pinto D."/>
            <person name="Vollmers J."/>
            <person name="Rivas-Marin E."/>
            <person name="Kohn T."/>
            <person name="Peeters S.H."/>
            <person name="Heuer A."/>
            <person name="Rast P."/>
            <person name="Oberbeckmann S."/>
            <person name="Bunk B."/>
            <person name="Jeske O."/>
            <person name="Meyerdierks A."/>
            <person name="Storesund J.E."/>
            <person name="Kallscheuer N."/>
            <person name="Luecker S."/>
            <person name="Lage O.M."/>
            <person name="Pohl T."/>
            <person name="Merkel B.J."/>
            <person name="Hornburger P."/>
            <person name="Mueller R.-W."/>
            <person name="Bruemmer F."/>
            <person name="Labrenz M."/>
            <person name="Spormann A.M."/>
            <person name="Op Den Camp H."/>
            <person name="Overmann J."/>
            <person name="Amann R."/>
            <person name="Jetten M.S.M."/>
            <person name="Mascher T."/>
            <person name="Medema M.H."/>
            <person name="Devos D.P."/>
            <person name="Kaster A.-K."/>
            <person name="Ovreas L."/>
            <person name="Rohde M."/>
            <person name="Galperin M.Y."/>
            <person name="Jogler C."/>
        </authorList>
    </citation>
    <scope>NUCLEOTIDE SEQUENCE [LARGE SCALE GENOMIC DNA]</scope>
    <source>
        <strain evidence="15 16">Pla52n</strain>
    </source>
</reference>
<dbReference type="SUPFAM" id="SSF46977">
    <property type="entry name" value="Succinate dehydrogenase/fumarate reductase flavoprotein C-terminal domain"/>
    <property type="match status" value="1"/>
</dbReference>
<dbReference type="EC" id="1.4.3.16" evidence="4 10"/>
<accession>A0A5C6A3L5</accession>
<dbReference type="InterPro" id="IPR003953">
    <property type="entry name" value="FAD-dep_OxRdtase_2_FAD-bd"/>
</dbReference>
<dbReference type="InterPro" id="IPR036188">
    <property type="entry name" value="FAD/NAD-bd_sf"/>
</dbReference>
<dbReference type="PANTHER" id="PTHR42716">
    <property type="entry name" value="L-ASPARTATE OXIDASE"/>
    <property type="match status" value="1"/>
</dbReference>
<evidence type="ECO:0000256" key="5">
    <source>
        <dbReference type="ARBA" id="ARBA00022630"/>
    </source>
</evidence>
<dbReference type="GO" id="GO:0034628">
    <property type="term" value="P:'de novo' NAD+ biosynthetic process from L-aspartate"/>
    <property type="evidence" value="ECO:0007669"/>
    <property type="project" value="TreeGrafter"/>
</dbReference>
<evidence type="ECO:0000256" key="1">
    <source>
        <dbReference type="ARBA" id="ARBA00001974"/>
    </source>
</evidence>
<evidence type="ECO:0000259" key="13">
    <source>
        <dbReference type="Pfam" id="PF00890"/>
    </source>
</evidence>
<evidence type="ECO:0000256" key="12">
    <source>
        <dbReference type="RuleBase" id="RU362049"/>
    </source>
</evidence>
<gene>
    <name evidence="15" type="primary">nadB</name>
    <name evidence="15" type="ORF">Pla52n_53150</name>
</gene>
<feature type="domain" description="FAD-dependent oxidoreductase 2 FAD-binding" evidence="13">
    <location>
        <begin position="21"/>
        <end position="392"/>
    </location>
</feature>
<feature type="domain" description="Fumarate reductase/succinate dehydrogenase flavoprotein-like C-terminal" evidence="14">
    <location>
        <begin position="441"/>
        <end position="538"/>
    </location>
</feature>
<comment type="similarity">
    <text evidence="3 12">Belongs to the FAD-dependent oxidoreductase 2 family. NadB subfamily.</text>
</comment>
<evidence type="ECO:0000256" key="11">
    <source>
        <dbReference type="PIRSR" id="PIRSR000171-1"/>
    </source>
</evidence>
<keyword evidence="5 12" id="KW-0285">Flavoprotein</keyword>
<keyword evidence="16" id="KW-1185">Reference proteome</keyword>
<proteinExistence type="inferred from homology"/>
<evidence type="ECO:0000256" key="2">
    <source>
        <dbReference type="ARBA" id="ARBA00004950"/>
    </source>
</evidence>
<comment type="pathway">
    <text evidence="2 12">Cofactor biosynthesis; NAD(+) biosynthesis; iminoaspartate from L-aspartate (oxidase route): step 1/1.</text>
</comment>
<name>A0A5C6A3L5_9BACT</name>
<dbReference type="InterPro" id="IPR015939">
    <property type="entry name" value="Fum_Rdtase/Succ_DH_flav-like_C"/>
</dbReference>
<keyword evidence="7 12" id="KW-0274">FAD</keyword>
<evidence type="ECO:0000313" key="16">
    <source>
        <dbReference type="Proteomes" id="UP000320176"/>
    </source>
</evidence>
<dbReference type="FunFam" id="3.90.700.10:FF:000002">
    <property type="entry name" value="L-aspartate oxidase"/>
    <property type="match status" value="1"/>
</dbReference>
<dbReference type="PIRSF" id="PIRSF000171">
    <property type="entry name" value="SDHA_APRA_LASPO"/>
    <property type="match status" value="1"/>
</dbReference>
<comment type="function">
    <text evidence="12">Catalyzes the oxidation of L-aspartate to iminoaspartate.</text>
</comment>
<evidence type="ECO:0000256" key="8">
    <source>
        <dbReference type="ARBA" id="ARBA00023002"/>
    </source>
</evidence>
<keyword evidence="6 12" id="KW-0662">Pyridine nucleotide biosynthesis</keyword>
<keyword evidence="8 12" id="KW-0560">Oxidoreductase</keyword>
<dbReference type="GO" id="GO:0005737">
    <property type="term" value="C:cytoplasm"/>
    <property type="evidence" value="ECO:0007669"/>
    <property type="project" value="UniProtKB-SubCell"/>
</dbReference>
<protein>
    <recommendedName>
        <fullName evidence="4 10">L-aspartate oxidase</fullName>
        <ecNumber evidence="4 10">1.4.3.16</ecNumber>
    </recommendedName>
</protein>
<comment type="caution">
    <text evidence="15">The sequence shown here is derived from an EMBL/GenBank/DDBJ whole genome shotgun (WGS) entry which is preliminary data.</text>
</comment>
<dbReference type="EMBL" id="SJPN01000007">
    <property type="protein sequence ID" value="TWT94494.1"/>
    <property type="molecule type" value="Genomic_DNA"/>
</dbReference>
<dbReference type="GO" id="GO:0008734">
    <property type="term" value="F:L-aspartate oxidase activity"/>
    <property type="evidence" value="ECO:0007669"/>
    <property type="project" value="UniProtKB-UniRule"/>
</dbReference>
<evidence type="ECO:0000259" key="14">
    <source>
        <dbReference type="Pfam" id="PF02910"/>
    </source>
</evidence>
<dbReference type="Gene3D" id="3.90.700.10">
    <property type="entry name" value="Succinate dehydrogenase/fumarate reductase flavoprotein, catalytic domain"/>
    <property type="match status" value="1"/>
</dbReference>
<dbReference type="UniPathway" id="UPA00253">
    <property type="reaction ID" value="UER00326"/>
</dbReference>
<dbReference type="InterPro" id="IPR027477">
    <property type="entry name" value="Succ_DH/fumarate_Rdtase_cat_sf"/>
</dbReference>
<evidence type="ECO:0000256" key="3">
    <source>
        <dbReference type="ARBA" id="ARBA00008562"/>
    </source>
</evidence>
<dbReference type="SUPFAM" id="SSF51905">
    <property type="entry name" value="FAD/NAD(P)-binding domain"/>
    <property type="match status" value="1"/>
</dbReference>
<feature type="active site" description="Proton acceptor" evidence="11">
    <location>
        <position position="290"/>
    </location>
</feature>
<dbReference type="Gene3D" id="3.50.50.60">
    <property type="entry name" value="FAD/NAD(P)-binding domain"/>
    <property type="match status" value="1"/>
</dbReference>
<dbReference type="InterPro" id="IPR037099">
    <property type="entry name" value="Fum_R/Succ_DH_flav-like_C_sf"/>
</dbReference>
<dbReference type="OrthoDB" id="9806724at2"/>
<dbReference type="NCBIfam" id="TIGR00551">
    <property type="entry name" value="nadB"/>
    <property type="match status" value="1"/>
</dbReference>
<comment type="subcellular location">
    <subcellularLocation>
        <location evidence="12">Cytoplasm</location>
    </subcellularLocation>
</comment>
<dbReference type="Gene3D" id="1.20.58.100">
    <property type="entry name" value="Fumarate reductase/succinate dehydrogenase flavoprotein-like, C-terminal domain"/>
    <property type="match status" value="1"/>
</dbReference>
<dbReference type="SUPFAM" id="SSF56425">
    <property type="entry name" value="Succinate dehydrogenase/fumarate reductase flavoprotein, catalytic domain"/>
    <property type="match status" value="1"/>
</dbReference>
<dbReference type="PRINTS" id="PR00368">
    <property type="entry name" value="FADPNR"/>
</dbReference>
<comment type="catalytic activity">
    <reaction evidence="9">
        <text>L-aspartate + O2 = iminosuccinate + H2O2</text>
        <dbReference type="Rhea" id="RHEA:25876"/>
        <dbReference type="ChEBI" id="CHEBI:15379"/>
        <dbReference type="ChEBI" id="CHEBI:16240"/>
        <dbReference type="ChEBI" id="CHEBI:29991"/>
        <dbReference type="ChEBI" id="CHEBI:77875"/>
        <dbReference type="EC" id="1.4.3.16"/>
    </reaction>
    <physiologicalReaction direction="left-to-right" evidence="9">
        <dbReference type="Rhea" id="RHEA:25877"/>
    </physiologicalReaction>
</comment>
<dbReference type="Proteomes" id="UP000320176">
    <property type="component" value="Unassembled WGS sequence"/>
</dbReference>
<dbReference type="Pfam" id="PF02910">
    <property type="entry name" value="Succ_DH_flav_C"/>
    <property type="match status" value="1"/>
</dbReference>
<dbReference type="PANTHER" id="PTHR42716:SF2">
    <property type="entry name" value="L-ASPARTATE OXIDASE, CHLOROPLASTIC"/>
    <property type="match status" value="1"/>
</dbReference>
<evidence type="ECO:0000256" key="6">
    <source>
        <dbReference type="ARBA" id="ARBA00022642"/>
    </source>
</evidence>
<organism evidence="15 16">
    <name type="scientific">Stieleria varia</name>
    <dbReference type="NCBI Taxonomy" id="2528005"/>
    <lineage>
        <taxon>Bacteria</taxon>
        <taxon>Pseudomonadati</taxon>
        <taxon>Planctomycetota</taxon>
        <taxon>Planctomycetia</taxon>
        <taxon>Pirellulales</taxon>
        <taxon>Pirellulaceae</taxon>
        <taxon>Stieleria</taxon>
    </lineage>
</organism>
<evidence type="ECO:0000256" key="4">
    <source>
        <dbReference type="ARBA" id="ARBA00012173"/>
    </source>
</evidence>
<comment type="cofactor">
    <cofactor evidence="1 12">
        <name>FAD</name>
        <dbReference type="ChEBI" id="CHEBI:57692"/>
    </cofactor>
</comment>